<dbReference type="EMBL" id="BMFU01000011">
    <property type="protein sequence ID" value="GGH67992.1"/>
    <property type="molecule type" value="Genomic_DNA"/>
</dbReference>
<reference evidence="2" key="1">
    <citation type="journal article" date="2019" name="Int. J. Syst. Evol. Microbiol.">
        <title>The Global Catalogue of Microorganisms (GCM) 10K type strain sequencing project: providing services to taxonomists for standard genome sequencing and annotation.</title>
        <authorList>
            <consortium name="The Broad Institute Genomics Platform"/>
            <consortium name="The Broad Institute Genome Sequencing Center for Infectious Disease"/>
            <person name="Wu L."/>
            <person name="Ma J."/>
        </authorList>
    </citation>
    <scope>NUCLEOTIDE SEQUENCE [LARGE SCALE GENOMIC DNA]</scope>
    <source>
        <strain evidence="2">CGMCC 1.12770</strain>
    </source>
</reference>
<accession>A0ABQ1ZIQ7</accession>
<sequence>MNSYMKVFSILLAVLLLYLYPIYTAFQQQDDLSELVAMKVTTTFVDSVRDKGYISPTMYNDFVEALSVTGLVFDVQMQHESKKYVPVYTDVTRPETFQNRYELHTDNFYQAQIMATLFPEQSVPKEDPLRRYKLRIGDTFAVTVANKSRTSGTVMFDFINNAVSASEEIVIPYGGVVRNEVD</sequence>
<evidence type="ECO:0000313" key="1">
    <source>
        <dbReference type="EMBL" id="GGH67992.1"/>
    </source>
</evidence>
<proteinExistence type="predicted"/>
<evidence type="ECO:0000313" key="2">
    <source>
        <dbReference type="Proteomes" id="UP000652153"/>
    </source>
</evidence>
<organism evidence="1 2">
    <name type="scientific">Paenibacillus silvae</name>
    <dbReference type="NCBI Taxonomy" id="1325358"/>
    <lineage>
        <taxon>Bacteria</taxon>
        <taxon>Bacillati</taxon>
        <taxon>Bacillota</taxon>
        <taxon>Bacilli</taxon>
        <taxon>Bacillales</taxon>
        <taxon>Paenibacillaceae</taxon>
        <taxon>Paenibacillus</taxon>
    </lineage>
</organism>
<dbReference type="Proteomes" id="UP000652153">
    <property type="component" value="Unassembled WGS sequence"/>
</dbReference>
<protein>
    <submittedName>
        <fullName evidence="1">Uncharacterized protein</fullName>
    </submittedName>
</protein>
<dbReference type="RefSeq" id="WP_188594317.1">
    <property type="nucleotide sequence ID" value="NZ_BMFU01000011.1"/>
</dbReference>
<gene>
    <name evidence="1" type="ORF">GCM10008014_50020</name>
</gene>
<comment type="caution">
    <text evidence="1">The sequence shown here is derived from an EMBL/GenBank/DDBJ whole genome shotgun (WGS) entry which is preliminary data.</text>
</comment>
<keyword evidence="2" id="KW-1185">Reference proteome</keyword>
<name>A0ABQ1ZIQ7_9BACL</name>